<reference evidence="5 6" key="1">
    <citation type="submission" date="2018-02" db="EMBL/GenBank/DDBJ databases">
        <title>A novel lanthanide dependent methylotroph, Methylotenera sp. La3113.</title>
        <authorList>
            <person name="Lv H."/>
            <person name="Tani A."/>
        </authorList>
    </citation>
    <scope>NUCLEOTIDE SEQUENCE [LARGE SCALE GENOMIC DNA]</scope>
    <source>
        <strain evidence="5 6">La3113</strain>
    </source>
</reference>
<dbReference type="PANTHER" id="PTHR42756:SF1">
    <property type="entry name" value="TRANSCRIPTIONAL REPRESSOR OF EMRAB OPERON"/>
    <property type="match status" value="1"/>
</dbReference>
<dbReference type="AlphaFoldDB" id="A0A4Y9VQ65"/>
<dbReference type="Gene3D" id="1.10.10.10">
    <property type="entry name" value="Winged helix-like DNA-binding domain superfamily/Winged helix DNA-binding domain"/>
    <property type="match status" value="1"/>
</dbReference>
<dbReference type="RefSeq" id="WP_135278361.1">
    <property type="nucleotide sequence ID" value="NZ_PQVH01000012.1"/>
</dbReference>
<evidence type="ECO:0000256" key="2">
    <source>
        <dbReference type="ARBA" id="ARBA00023125"/>
    </source>
</evidence>
<sequence>MLLLKDLPTIKSLEKFAERYPDADTHAISDFANLLRACSDISDALDKLLGQHGLLQGRWWILVLLMRQDDLTSSPSELAEKVGVTKATMTGFIDNLEREGLISRFMDSVDRRKFLIKLTPAGQQKLDDVMPDYHQKVHALMTVLGDTERAAMLNSLKSLAANVDLMK</sequence>
<feature type="domain" description="HTH marR-type" evidence="4">
    <location>
        <begin position="31"/>
        <end position="161"/>
    </location>
</feature>
<accession>A0A4Y9VQ65</accession>
<evidence type="ECO:0000313" key="5">
    <source>
        <dbReference type="EMBL" id="TFW70555.1"/>
    </source>
</evidence>
<dbReference type="PANTHER" id="PTHR42756">
    <property type="entry name" value="TRANSCRIPTIONAL REGULATOR, MARR"/>
    <property type="match status" value="1"/>
</dbReference>
<dbReference type="Proteomes" id="UP000297706">
    <property type="component" value="Unassembled WGS sequence"/>
</dbReference>
<proteinExistence type="predicted"/>
<keyword evidence="1" id="KW-0805">Transcription regulation</keyword>
<dbReference type="OrthoDB" id="9787636at2"/>
<dbReference type="GO" id="GO:0003700">
    <property type="term" value="F:DNA-binding transcription factor activity"/>
    <property type="evidence" value="ECO:0007669"/>
    <property type="project" value="InterPro"/>
</dbReference>
<dbReference type="PROSITE" id="PS50995">
    <property type="entry name" value="HTH_MARR_2"/>
    <property type="match status" value="1"/>
</dbReference>
<dbReference type="InterPro" id="IPR036388">
    <property type="entry name" value="WH-like_DNA-bd_sf"/>
</dbReference>
<keyword evidence="2" id="KW-0238">DNA-binding</keyword>
<dbReference type="PROSITE" id="PS01117">
    <property type="entry name" value="HTH_MARR_1"/>
    <property type="match status" value="1"/>
</dbReference>
<dbReference type="InterPro" id="IPR023187">
    <property type="entry name" value="Tscrpt_reg_MarR-type_CS"/>
</dbReference>
<dbReference type="Pfam" id="PF01047">
    <property type="entry name" value="MarR"/>
    <property type="match status" value="1"/>
</dbReference>
<gene>
    <name evidence="5" type="ORF">C3Y98_09540</name>
</gene>
<dbReference type="EMBL" id="PQVH01000012">
    <property type="protein sequence ID" value="TFW70555.1"/>
    <property type="molecule type" value="Genomic_DNA"/>
</dbReference>
<dbReference type="InterPro" id="IPR036390">
    <property type="entry name" value="WH_DNA-bd_sf"/>
</dbReference>
<keyword evidence="3" id="KW-0804">Transcription</keyword>
<evidence type="ECO:0000256" key="3">
    <source>
        <dbReference type="ARBA" id="ARBA00023163"/>
    </source>
</evidence>
<comment type="caution">
    <text evidence="5">The sequence shown here is derived from an EMBL/GenBank/DDBJ whole genome shotgun (WGS) entry which is preliminary data.</text>
</comment>
<name>A0A4Y9VQ65_9PROT</name>
<dbReference type="PRINTS" id="PR00598">
    <property type="entry name" value="HTHMARR"/>
</dbReference>
<organism evidence="5 6">
    <name type="scientific">Methylotenera oryzisoli</name>
    <dbReference type="NCBI Taxonomy" id="2080758"/>
    <lineage>
        <taxon>Bacteria</taxon>
        <taxon>Pseudomonadati</taxon>
        <taxon>Pseudomonadota</taxon>
        <taxon>Betaproteobacteria</taxon>
        <taxon>Nitrosomonadales</taxon>
        <taxon>Methylophilaceae</taxon>
        <taxon>Methylotenera</taxon>
    </lineage>
</organism>
<dbReference type="GO" id="GO:0003677">
    <property type="term" value="F:DNA binding"/>
    <property type="evidence" value="ECO:0007669"/>
    <property type="project" value="UniProtKB-KW"/>
</dbReference>
<keyword evidence="6" id="KW-1185">Reference proteome</keyword>
<evidence type="ECO:0000259" key="4">
    <source>
        <dbReference type="PROSITE" id="PS50995"/>
    </source>
</evidence>
<dbReference type="SUPFAM" id="SSF46785">
    <property type="entry name" value="Winged helix' DNA-binding domain"/>
    <property type="match status" value="1"/>
</dbReference>
<evidence type="ECO:0000256" key="1">
    <source>
        <dbReference type="ARBA" id="ARBA00023015"/>
    </source>
</evidence>
<dbReference type="InterPro" id="IPR000835">
    <property type="entry name" value="HTH_MarR-typ"/>
</dbReference>
<protein>
    <submittedName>
        <fullName evidence="5">MarR family transcriptional regulator</fullName>
    </submittedName>
</protein>
<evidence type="ECO:0000313" key="6">
    <source>
        <dbReference type="Proteomes" id="UP000297706"/>
    </source>
</evidence>
<dbReference type="SMART" id="SM00347">
    <property type="entry name" value="HTH_MARR"/>
    <property type="match status" value="1"/>
</dbReference>